<dbReference type="EMBL" id="CP051682">
    <property type="protein sequence ID" value="QJD98078.1"/>
    <property type="molecule type" value="Genomic_DNA"/>
</dbReference>
<evidence type="ECO:0000313" key="3">
    <source>
        <dbReference type="EMBL" id="QJD98078.1"/>
    </source>
</evidence>
<proteinExistence type="predicted"/>
<dbReference type="GO" id="GO:0008081">
    <property type="term" value="F:phosphoric diester hydrolase activity"/>
    <property type="evidence" value="ECO:0007669"/>
    <property type="project" value="InterPro"/>
</dbReference>
<dbReference type="Gene3D" id="3.20.20.190">
    <property type="entry name" value="Phosphatidylinositol (PI) phosphodiesterase"/>
    <property type="match status" value="1"/>
</dbReference>
<organism evidence="3 4">
    <name type="scientific">Mucilaginibacter robiniae</name>
    <dbReference type="NCBI Taxonomy" id="2728022"/>
    <lineage>
        <taxon>Bacteria</taxon>
        <taxon>Pseudomonadati</taxon>
        <taxon>Bacteroidota</taxon>
        <taxon>Sphingobacteriia</taxon>
        <taxon>Sphingobacteriales</taxon>
        <taxon>Sphingobacteriaceae</taxon>
        <taxon>Mucilaginibacter</taxon>
    </lineage>
</organism>
<feature type="signal peptide" evidence="1">
    <location>
        <begin position="1"/>
        <end position="22"/>
    </location>
</feature>
<dbReference type="PANTHER" id="PTHR46211">
    <property type="entry name" value="GLYCEROPHOSPHORYL DIESTER PHOSPHODIESTERASE"/>
    <property type="match status" value="1"/>
</dbReference>
<sequence>MQPYQKVLLLLIMIFISTSAQSQPSFDKEGHRGCRGLLPENSIPAMKKAIDLGATLEMDISFSEDKVPIISHDQHINSSIALKPNGDTISKEEEKLLVLYQMNYATIRKYICGQKYYPLFPQQQLVKTCIPTLAELIDSVETYAKRYHKPLPQYNIETKTTPAGDNKLHPAPEEFVERMMKVVLSKKIVKRVIIQSFDPRTLEIIHQKYPEIPTLYLVQAKDLKENLSKLSFTPSIYSPAFKLVNEQLVRDCHALKIKIIPWTVDTEADIKKLKAWGVDGIISDYPNLL</sequence>
<evidence type="ECO:0000313" key="4">
    <source>
        <dbReference type="Proteomes" id="UP000503278"/>
    </source>
</evidence>
<evidence type="ECO:0000256" key="1">
    <source>
        <dbReference type="SAM" id="SignalP"/>
    </source>
</evidence>
<dbReference type="Pfam" id="PF03009">
    <property type="entry name" value="GDPD"/>
    <property type="match status" value="1"/>
</dbReference>
<dbReference type="PANTHER" id="PTHR46211:SF14">
    <property type="entry name" value="GLYCEROPHOSPHODIESTER PHOSPHODIESTERASE"/>
    <property type="match status" value="1"/>
</dbReference>
<evidence type="ECO:0000259" key="2">
    <source>
        <dbReference type="PROSITE" id="PS51704"/>
    </source>
</evidence>
<gene>
    <name evidence="3" type="ORF">HH214_20455</name>
</gene>
<dbReference type="AlphaFoldDB" id="A0A7L5E624"/>
<dbReference type="CDD" id="cd08567">
    <property type="entry name" value="GDPD_SpGDE_like"/>
    <property type="match status" value="1"/>
</dbReference>
<name>A0A7L5E624_9SPHI</name>
<keyword evidence="4" id="KW-1185">Reference proteome</keyword>
<keyword evidence="1" id="KW-0732">Signal</keyword>
<reference evidence="3 4" key="1">
    <citation type="submission" date="2020-04" db="EMBL/GenBank/DDBJ databases">
        <title>Genome sequencing of novel species.</title>
        <authorList>
            <person name="Heo J."/>
            <person name="Kim S.-J."/>
            <person name="Kim J.-S."/>
            <person name="Hong S.-B."/>
            <person name="Kwon S.-W."/>
        </authorList>
    </citation>
    <scope>NUCLEOTIDE SEQUENCE [LARGE SCALE GENOMIC DNA]</scope>
    <source>
        <strain evidence="3 4">F39-2</strain>
    </source>
</reference>
<accession>A0A7L5E624</accession>
<dbReference type="InterPro" id="IPR030395">
    <property type="entry name" value="GP_PDE_dom"/>
</dbReference>
<dbReference type="GO" id="GO:0006629">
    <property type="term" value="P:lipid metabolic process"/>
    <property type="evidence" value="ECO:0007669"/>
    <property type="project" value="InterPro"/>
</dbReference>
<feature type="chain" id="PRO_5029775492" evidence="1">
    <location>
        <begin position="23"/>
        <end position="289"/>
    </location>
</feature>
<dbReference type="Proteomes" id="UP000503278">
    <property type="component" value="Chromosome"/>
</dbReference>
<dbReference type="InterPro" id="IPR017946">
    <property type="entry name" value="PLC-like_Pdiesterase_TIM-brl"/>
</dbReference>
<protein>
    <submittedName>
        <fullName evidence="3">Glycerophosphodiester phosphodiesterase</fullName>
    </submittedName>
</protein>
<dbReference type="SUPFAM" id="SSF51695">
    <property type="entry name" value="PLC-like phosphodiesterases"/>
    <property type="match status" value="1"/>
</dbReference>
<dbReference type="KEGG" id="mrob:HH214_20455"/>
<dbReference type="PROSITE" id="PS51704">
    <property type="entry name" value="GP_PDE"/>
    <property type="match status" value="1"/>
</dbReference>
<feature type="domain" description="GP-PDE" evidence="2">
    <location>
        <begin position="26"/>
        <end position="289"/>
    </location>
</feature>
<dbReference type="RefSeq" id="WP_169610813.1">
    <property type="nucleotide sequence ID" value="NZ_CP051682.1"/>
</dbReference>